<feature type="non-terminal residue" evidence="2">
    <location>
        <position position="129"/>
    </location>
</feature>
<comment type="caution">
    <text evidence="2">The sequence shown here is derived from an EMBL/GenBank/DDBJ whole genome shotgun (WGS) entry which is preliminary data.</text>
</comment>
<dbReference type="Proteomes" id="UP001357485">
    <property type="component" value="Unassembled WGS sequence"/>
</dbReference>
<proteinExistence type="predicted"/>
<keyword evidence="3" id="KW-1185">Reference proteome</keyword>
<evidence type="ECO:0000256" key="1">
    <source>
        <dbReference type="SAM" id="MobiDB-lite"/>
    </source>
</evidence>
<evidence type="ECO:0000313" key="2">
    <source>
        <dbReference type="EMBL" id="KAK5275537.1"/>
    </source>
</evidence>
<accession>A0ABR0M0M4</accession>
<feature type="compositionally biased region" description="Basic and acidic residues" evidence="1">
    <location>
        <begin position="112"/>
        <end position="129"/>
    </location>
</feature>
<feature type="non-terminal residue" evidence="2">
    <location>
        <position position="1"/>
    </location>
</feature>
<dbReference type="EMBL" id="JAVRRA010004393">
    <property type="protein sequence ID" value="KAK5275537.1"/>
    <property type="molecule type" value="Genomic_DNA"/>
</dbReference>
<feature type="compositionally biased region" description="Basic and acidic residues" evidence="1">
    <location>
        <begin position="59"/>
        <end position="70"/>
    </location>
</feature>
<feature type="compositionally biased region" description="Basic residues" evidence="1">
    <location>
        <begin position="31"/>
        <end position="41"/>
    </location>
</feature>
<feature type="compositionally biased region" description="Basic and acidic residues" evidence="1">
    <location>
        <begin position="88"/>
        <end position="105"/>
    </location>
</feature>
<reference evidence="2 3" key="1">
    <citation type="submission" date="2023-08" db="EMBL/GenBank/DDBJ databases">
        <title>Black Yeasts Isolated from many extreme environments.</title>
        <authorList>
            <person name="Coleine C."/>
            <person name="Stajich J.E."/>
            <person name="Selbmann L."/>
        </authorList>
    </citation>
    <scope>NUCLEOTIDE SEQUENCE [LARGE SCALE GENOMIC DNA]</scope>
    <source>
        <strain evidence="2 3">CCFEE 536</strain>
    </source>
</reference>
<sequence>RVRDQLRVRRHHRQQPLPVHPRRAGVPAAPHARRQARRGGRRGVLFRARARGGPAHGFDVGHQRAGESRRGRPHRGVLFLERAPAAGVRERDERSECAERNEPDQRRRRRGERQPRRCDPHRAVDLAGP</sequence>
<organism evidence="2 3">
    <name type="scientific">Cryomyces antarcticus</name>
    <dbReference type="NCBI Taxonomy" id="329879"/>
    <lineage>
        <taxon>Eukaryota</taxon>
        <taxon>Fungi</taxon>
        <taxon>Dikarya</taxon>
        <taxon>Ascomycota</taxon>
        <taxon>Pezizomycotina</taxon>
        <taxon>Dothideomycetes</taxon>
        <taxon>Dothideomycetes incertae sedis</taxon>
        <taxon>Cryomyces</taxon>
    </lineage>
</organism>
<feature type="region of interest" description="Disordered" evidence="1">
    <location>
        <begin position="1"/>
        <end position="129"/>
    </location>
</feature>
<gene>
    <name evidence="2" type="ORF">LTR16_012381</name>
</gene>
<protein>
    <submittedName>
        <fullName evidence="2">Uncharacterized protein</fullName>
    </submittedName>
</protein>
<evidence type="ECO:0000313" key="3">
    <source>
        <dbReference type="Proteomes" id="UP001357485"/>
    </source>
</evidence>
<name>A0ABR0M0M4_9PEZI</name>